<feature type="binding site" evidence="6">
    <location>
        <position position="256"/>
    </location>
    <ligand>
        <name>shikimate</name>
        <dbReference type="ChEBI" id="CHEBI:36208"/>
    </ligand>
</feature>
<comment type="caution">
    <text evidence="6">Lacks conserved residue(s) required for the propagation of feature annotation.</text>
</comment>
<dbReference type="EMBL" id="DQVM01000079">
    <property type="protein sequence ID" value="HIQ29748.1"/>
    <property type="molecule type" value="Genomic_DNA"/>
</dbReference>
<dbReference type="Gene3D" id="3.40.50.720">
    <property type="entry name" value="NAD(P)-binding Rossmann-like Domain"/>
    <property type="match status" value="1"/>
</dbReference>
<comment type="similarity">
    <text evidence="6">Belongs to the shikimate dehydrogenase family.</text>
</comment>
<evidence type="ECO:0000256" key="1">
    <source>
        <dbReference type="ARBA" id="ARBA00012962"/>
    </source>
</evidence>
<evidence type="ECO:0000313" key="9">
    <source>
        <dbReference type="EMBL" id="HIQ29748.1"/>
    </source>
</evidence>
<evidence type="ECO:0000256" key="6">
    <source>
        <dbReference type="HAMAP-Rule" id="MF_00222"/>
    </source>
</evidence>
<feature type="binding site" evidence="6">
    <location>
        <position position="108"/>
    </location>
    <ligand>
        <name>shikimate</name>
        <dbReference type="ChEBI" id="CHEBI:36208"/>
    </ligand>
</feature>
<dbReference type="EC" id="1.1.1.25" evidence="1 6"/>
<dbReference type="Pfam" id="PF08501">
    <property type="entry name" value="Shikimate_dh_N"/>
    <property type="match status" value="1"/>
</dbReference>
<keyword evidence="5 6" id="KW-0057">Aromatic amino acid biosynthesis</keyword>
<protein>
    <recommendedName>
        <fullName evidence="1 6">Shikimate dehydrogenase (NADP(+))</fullName>
        <shortName evidence="6">SDH</shortName>
        <ecNumber evidence="1 6">1.1.1.25</ecNumber>
    </recommendedName>
</protein>
<dbReference type="PANTHER" id="PTHR21089:SF1">
    <property type="entry name" value="BIFUNCTIONAL 3-DEHYDROQUINATE DEHYDRATASE_SHIKIMATE DEHYDROGENASE, CHLOROPLASTIC"/>
    <property type="match status" value="1"/>
</dbReference>
<evidence type="ECO:0000259" key="7">
    <source>
        <dbReference type="Pfam" id="PF08501"/>
    </source>
</evidence>
<evidence type="ECO:0000259" key="8">
    <source>
        <dbReference type="Pfam" id="PF18317"/>
    </source>
</evidence>
<dbReference type="GO" id="GO:0008652">
    <property type="term" value="P:amino acid biosynthetic process"/>
    <property type="evidence" value="ECO:0007669"/>
    <property type="project" value="UniProtKB-KW"/>
</dbReference>
<feature type="domain" description="Shikimate dehydrogenase substrate binding N-terminal" evidence="7">
    <location>
        <begin position="12"/>
        <end position="95"/>
    </location>
</feature>
<comment type="pathway">
    <text evidence="6">Metabolic intermediate biosynthesis; chorismate biosynthesis; chorismate from D-erythrose 4-phosphate and phosphoenolpyruvate: step 4/7.</text>
</comment>
<keyword evidence="2 6" id="KW-0028">Amino-acid biosynthesis</keyword>
<feature type="binding site" evidence="6">
    <location>
        <position position="93"/>
    </location>
    <ligand>
        <name>shikimate</name>
        <dbReference type="ChEBI" id="CHEBI:36208"/>
    </ligand>
</feature>
<feature type="binding site" evidence="6">
    <location>
        <position position="68"/>
    </location>
    <ligand>
        <name>shikimate</name>
        <dbReference type="ChEBI" id="CHEBI:36208"/>
    </ligand>
</feature>
<feature type="binding site" evidence="6">
    <location>
        <position position="228"/>
    </location>
    <ligand>
        <name>shikimate</name>
        <dbReference type="ChEBI" id="CHEBI:36208"/>
    </ligand>
</feature>
<name>A0A833A436_CALS0</name>
<feature type="active site" description="Proton acceptor" evidence="6">
    <location>
        <position position="72"/>
    </location>
</feature>
<dbReference type="Pfam" id="PF18317">
    <property type="entry name" value="SDH_C"/>
    <property type="match status" value="1"/>
</dbReference>
<comment type="catalytic activity">
    <reaction evidence="6">
        <text>shikimate + NADP(+) = 3-dehydroshikimate + NADPH + H(+)</text>
        <dbReference type="Rhea" id="RHEA:17737"/>
        <dbReference type="ChEBI" id="CHEBI:15378"/>
        <dbReference type="ChEBI" id="CHEBI:16630"/>
        <dbReference type="ChEBI" id="CHEBI:36208"/>
        <dbReference type="ChEBI" id="CHEBI:57783"/>
        <dbReference type="ChEBI" id="CHEBI:58349"/>
        <dbReference type="EC" id="1.1.1.25"/>
    </reaction>
</comment>
<evidence type="ECO:0000313" key="10">
    <source>
        <dbReference type="Proteomes" id="UP000608579"/>
    </source>
</evidence>
<dbReference type="SUPFAM" id="SSF53223">
    <property type="entry name" value="Aminoacid dehydrogenase-like, N-terminal domain"/>
    <property type="match status" value="1"/>
</dbReference>
<proteinExistence type="inferred from homology"/>
<dbReference type="GO" id="GO:0009073">
    <property type="term" value="P:aromatic amino acid family biosynthetic process"/>
    <property type="evidence" value="ECO:0007669"/>
    <property type="project" value="UniProtKB-KW"/>
</dbReference>
<dbReference type="InterPro" id="IPR041121">
    <property type="entry name" value="SDH_C"/>
</dbReference>
<dbReference type="InterPro" id="IPR036291">
    <property type="entry name" value="NAD(P)-bd_dom_sf"/>
</dbReference>
<dbReference type="NCBIfam" id="TIGR00507">
    <property type="entry name" value="aroE"/>
    <property type="match status" value="1"/>
</dbReference>
<comment type="subunit">
    <text evidence="6">Homodimer.</text>
</comment>
<dbReference type="HAMAP" id="MF_00222">
    <property type="entry name" value="Shikimate_DH_AroE"/>
    <property type="match status" value="1"/>
</dbReference>
<comment type="function">
    <text evidence="6">Involved in the biosynthesis of the chorismate, which leads to the biosynthesis of aromatic amino acids. Catalyzes the reversible NADPH linked reduction of 3-dehydroshikimate (DHSA) to yield shikimate (SA).</text>
</comment>
<dbReference type="GO" id="GO:0009423">
    <property type="term" value="P:chorismate biosynthetic process"/>
    <property type="evidence" value="ECO:0007669"/>
    <property type="project" value="UniProtKB-UniRule"/>
</dbReference>
<dbReference type="SUPFAM" id="SSF51735">
    <property type="entry name" value="NAD(P)-binding Rossmann-fold domains"/>
    <property type="match status" value="1"/>
</dbReference>
<dbReference type="InterPro" id="IPR046346">
    <property type="entry name" value="Aminoacid_DH-like_N_sf"/>
</dbReference>
<dbReference type="GO" id="GO:0019632">
    <property type="term" value="P:shikimate metabolic process"/>
    <property type="evidence" value="ECO:0007669"/>
    <property type="project" value="InterPro"/>
</dbReference>
<dbReference type="CDD" id="cd01065">
    <property type="entry name" value="NAD_bind_Shikimate_DH"/>
    <property type="match status" value="1"/>
</dbReference>
<keyword evidence="3 6" id="KW-0521">NADP</keyword>
<dbReference type="Proteomes" id="UP000608579">
    <property type="component" value="Unassembled WGS sequence"/>
</dbReference>
<dbReference type="AlphaFoldDB" id="A0A833A436"/>
<reference evidence="9" key="1">
    <citation type="journal article" date="2020" name="ISME J.">
        <title>Gammaproteobacteria mediating utilization of methyl-, sulfur- and petroleum organic compounds in deep ocean hydrothermal plumes.</title>
        <authorList>
            <person name="Zhou Z."/>
            <person name="Liu Y."/>
            <person name="Pan J."/>
            <person name="Cron B.R."/>
            <person name="Toner B.M."/>
            <person name="Anantharaman K."/>
            <person name="Breier J.A."/>
            <person name="Dick G.J."/>
            <person name="Li M."/>
        </authorList>
    </citation>
    <scope>NUCLEOTIDE SEQUENCE</scope>
    <source>
        <strain evidence="9">SZUA-1515</strain>
    </source>
</reference>
<dbReference type="Gene3D" id="3.40.50.10860">
    <property type="entry name" value="Leucine Dehydrogenase, chain A, domain 1"/>
    <property type="match status" value="1"/>
</dbReference>
<dbReference type="InterPro" id="IPR011342">
    <property type="entry name" value="Shikimate_DH"/>
</dbReference>
<dbReference type="GO" id="GO:0050661">
    <property type="term" value="F:NADP binding"/>
    <property type="evidence" value="ECO:0007669"/>
    <property type="project" value="InterPro"/>
</dbReference>
<evidence type="ECO:0000256" key="2">
    <source>
        <dbReference type="ARBA" id="ARBA00022605"/>
    </source>
</evidence>
<dbReference type="UniPathway" id="UPA00053">
    <property type="reaction ID" value="UER00087"/>
</dbReference>
<keyword evidence="4 6" id="KW-0560">Oxidoreductase</keyword>
<feature type="binding site" evidence="6">
    <location>
        <begin position="20"/>
        <end position="22"/>
    </location>
    <ligand>
        <name>shikimate</name>
        <dbReference type="ChEBI" id="CHEBI:36208"/>
    </ligand>
</feature>
<dbReference type="InterPro" id="IPR013708">
    <property type="entry name" value="Shikimate_DH-bd_N"/>
</dbReference>
<feature type="binding site" evidence="6">
    <location>
        <position position="249"/>
    </location>
    <ligand>
        <name>NADP(+)</name>
        <dbReference type="ChEBI" id="CHEBI:58349"/>
    </ligand>
</feature>
<dbReference type="GO" id="GO:0004764">
    <property type="term" value="F:shikimate 3-dehydrogenase (NADP+) activity"/>
    <property type="evidence" value="ECO:0007669"/>
    <property type="project" value="UniProtKB-UniRule"/>
</dbReference>
<evidence type="ECO:0000256" key="3">
    <source>
        <dbReference type="ARBA" id="ARBA00022857"/>
    </source>
</evidence>
<evidence type="ECO:0000256" key="4">
    <source>
        <dbReference type="ARBA" id="ARBA00023002"/>
    </source>
</evidence>
<evidence type="ECO:0000256" key="5">
    <source>
        <dbReference type="ARBA" id="ARBA00023141"/>
    </source>
</evidence>
<gene>
    <name evidence="6 9" type="primary">aroE</name>
    <name evidence="9" type="ORF">EYH45_04205</name>
</gene>
<comment type="caution">
    <text evidence="9">The sequence shown here is derived from an EMBL/GenBank/DDBJ whole genome shotgun (WGS) entry which is preliminary data.</text>
</comment>
<accession>A0A833A436</accession>
<organism evidence="9 10">
    <name type="scientific">Caldiarchaeum subterraneum</name>
    <dbReference type="NCBI Taxonomy" id="311458"/>
    <lineage>
        <taxon>Archaea</taxon>
        <taxon>Nitrososphaerota</taxon>
        <taxon>Candidatus Caldarchaeales</taxon>
        <taxon>Candidatus Caldarchaeaceae</taxon>
        <taxon>Candidatus Caldarchaeum</taxon>
    </lineage>
</organism>
<dbReference type="PANTHER" id="PTHR21089">
    <property type="entry name" value="SHIKIMATE DEHYDROGENASE"/>
    <property type="match status" value="1"/>
</dbReference>
<feature type="domain" description="SDH C-terminal" evidence="8">
    <location>
        <begin position="249"/>
        <end position="279"/>
    </location>
</feature>
<feature type="binding site" evidence="6">
    <location>
        <position position="226"/>
    </location>
    <ligand>
        <name>NADP(+)</name>
        <dbReference type="ChEBI" id="CHEBI:58349"/>
    </ligand>
</feature>
<sequence length="300" mass="33036">MKGRSKQGLFVLIGNPVEHSVSPAMFNSVFKKKKLWNYLYFTLRLGENELPWFIKAFKQLNFIGANVTIPHKINVIKYLDSLHSSAEKAGAVNVIAKRRGLLRGYNTDAIAVAKVLEKRCGKHELAVVFGCGGAARAAAVALAEISFKTQVFVGRSSKGIREMRRFLDSREIDGYVISIGDENRLNELLGKCDLIINATPVGMYPNTGESILSSELIREGVVVFDMVYNPPVTRLLKEAERAGAVTVGGLGMLVKQAVEAYRIWLGEAPPEEVMQKAAEKELEKAAIQPPRHYVGTSTDS</sequence>
<dbReference type="InterPro" id="IPR022893">
    <property type="entry name" value="Shikimate_DH_fam"/>
</dbReference>